<dbReference type="Gene3D" id="3.40.50.150">
    <property type="entry name" value="Vaccinia Virus protein VP39"/>
    <property type="match status" value="1"/>
</dbReference>
<evidence type="ECO:0000313" key="9">
    <source>
        <dbReference type="Proteomes" id="UP001229251"/>
    </source>
</evidence>
<dbReference type="InterPro" id="IPR031340">
    <property type="entry name" value="RsmF_methylt_CI"/>
</dbReference>
<keyword evidence="5 6" id="KW-0694">RNA-binding</keyword>
<sequence>MPIKDSFKNKYQQLLGLEESQALFHAIEDQAQHHAFRLNSEKPTALAALKSFSPEPLKPAPYAESAYLGKISGNSPLARSGYIYNQDPSAMIVASVANCQPGEWVLDLCAAPGGKTLQVASAMQGQGLLVANEINSKRAKELSRNIEHWGVGHCIVTSYRPDELASFYPQSFDCILVDAPCSGEGMFRKHQAALDQWTPDYPTECAIRQQHILQSALQMLKPGGRLIYSTCTFAPEENEAIVSWLVQEHQLNIAPIDTEQFLASVSHGRPDWGSVEGLEGCLRLWPHLNPGEGHFVAQLIKTLTPSHSSQIKKNTKASPSDFRSPNKEEKELWQDFSSQCPLEACVQESNGRLFVRQNTLYFVPQGQEKIPLHSVLRWGLEVGQFLKGRFEPSFSLAMAVKDISSTAHLDIDEEQWKDYMAGLTLKASEKDGWYLLCLKGIPVAFGKLVKGTIKNFYPKGLRFQAKN</sequence>
<feature type="binding site" evidence="6">
    <location>
        <position position="178"/>
    </location>
    <ligand>
        <name>S-adenosyl-L-methionine</name>
        <dbReference type="ChEBI" id="CHEBI:59789"/>
    </ligand>
</feature>
<dbReference type="GO" id="GO:0003723">
    <property type="term" value="F:RNA binding"/>
    <property type="evidence" value="ECO:0007669"/>
    <property type="project" value="UniProtKB-UniRule"/>
</dbReference>
<comment type="caution">
    <text evidence="8">The sequence shown here is derived from an EMBL/GenBank/DDBJ whole genome shotgun (WGS) entry which is preliminary data.</text>
</comment>
<keyword evidence="1" id="KW-0963">Cytoplasm</keyword>
<dbReference type="PRINTS" id="PR02008">
    <property type="entry name" value="RCMTFAMILY"/>
</dbReference>
<accession>A0AAJ1V5V2</accession>
<dbReference type="Pfam" id="PF13636">
    <property type="entry name" value="Methyltranf_PUA"/>
    <property type="match status" value="1"/>
</dbReference>
<name>A0AAJ1V5V2_9LACT</name>
<protein>
    <submittedName>
        <fullName evidence="8">RsmF rRNA methyltransferase first C-terminal domain-containing protein</fullName>
    </submittedName>
</protein>
<comment type="similarity">
    <text evidence="6">Belongs to the class I-like SAM-binding methyltransferase superfamily. RsmB/NOP family.</text>
</comment>
<evidence type="ECO:0000256" key="5">
    <source>
        <dbReference type="ARBA" id="ARBA00022884"/>
    </source>
</evidence>
<keyword evidence="4 6" id="KW-0949">S-adenosyl-L-methionine</keyword>
<dbReference type="InterPro" id="IPR001678">
    <property type="entry name" value="MeTrfase_RsmB-F_NOP2_dom"/>
</dbReference>
<dbReference type="InterPro" id="IPR049560">
    <property type="entry name" value="MeTrfase_RsmB-F_NOP2_cat"/>
</dbReference>
<dbReference type="CDD" id="cd21147">
    <property type="entry name" value="RsmF_methylt_CTD1"/>
    <property type="match status" value="1"/>
</dbReference>
<dbReference type="PANTHER" id="PTHR22807">
    <property type="entry name" value="NOP2 YEAST -RELATED NOL1/NOP2/FMU SUN DOMAIN-CONTAINING"/>
    <property type="match status" value="1"/>
</dbReference>
<feature type="binding site" evidence="6">
    <location>
        <position position="133"/>
    </location>
    <ligand>
        <name>S-adenosyl-L-methionine</name>
        <dbReference type="ChEBI" id="CHEBI:59789"/>
    </ligand>
</feature>
<dbReference type="PANTHER" id="PTHR22807:SF30">
    <property type="entry name" value="28S RRNA (CYTOSINE(4447)-C(5))-METHYLTRANSFERASE-RELATED"/>
    <property type="match status" value="1"/>
</dbReference>
<dbReference type="Pfam" id="PF01189">
    <property type="entry name" value="Methyltr_RsmB-F"/>
    <property type="match status" value="1"/>
</dbReference>
<evidence type="ECO:0000256" key="6">
    <source>
        <dbReference type="PROSITE-ProRule" id="PRU01023"/>
    </source>
</evidence>
<dbReference type="RefSeq" id="WP_285065984.1">
    <property type="nucleotide sequence ID" value="NZ_JASOOE010000010.1"/>
</dbReference>
<dbReference type="CDD" id="cd02440">
    <property type="entry name" value="AdoMet_MTases"/>
    <property type="match status" value="1"/>
</dbReference>
<dbReference type="InterPro" id="IPR029063">
    <property type="entry name" value="SAM-dependent_MTases_sf"/>
</dbReference>
<reference evidence="8" key="1">
    <citation type="submission" date="2023-05" db="EMBL/GenBank/DDBJ databases">
        <title>Cataloging the Phylogenetic Diversity of Human Bladder Bacteria.</title>
        <authorList>
            <person name="Du J."/>
        </authorList>
    </citation>
    <scope>NUCLEOTIDE SEQUENCE</scope>
    <source>
        <strain evidence="8">UMB1231</strain>
    </source>
</reference>
<organism evidence="8 9">
    <name type="scientific">Facklamia hominis</name>
    <dbReference type="NCBI Taxonomy" id="178214"/>
    <lineage>
        <taxon>Bacteria</taxon>
        <taxon>Bacillati</taxon>
        <taxon>Bacillota</taxon>
        <taxon>Bacilli</taxon>
        <taxon>Lactobacillales</taxon>
        <taxon>Aerococcaceae</taxon>
        <taxon>Facklamia</taxon>
    </lineage>
</organism>
<dbReference type="Pfam" id="PF17125">
    <property type="entry name" value="Methyltr_RsmF_N"/>
    <property type="match status" value="1"/>
</dbReference>
<dbReference type="InterPro" id="IPR023267">
    <property type="entry name" value="RCMT"/>
</dbReference>
<dbReference type="PROSITE" id="PS51686">
    <property type="entry name" value="SAM_MT_RSMB_NOP"/>
    <property type="match status" value="1"/>
</dbReference>
<dbReference type="SUPFAM" id="SSF53335">
    <property type="entry name" value="S-adenosyl-L-methionine-dependent methyltransferases"/>
    <property type="match status" value="1"/>
</dbReference>
<evidence type="ECO:0000256" key="1">
    <source>
        <dbReference type="ARBA" id="ARBA00022490"/>
    </source>
</evidence>
<proteinExistence type="inferred from homology"/>
<dbReference type="AlphaFoldDB" id="A0AAJ1V5V2"/>
<feature type="binding site" evidence="6">
    <location>
        <begin position="109"/>
        <end position="115"/>
    </location>
    <ligand>
        <name>S-adenosyl-L-methionine</name>
        <dbReference type="ChEBI" id="CHEBI:59789"/>
    </ligand>
</feature>
<evidence type="ECO:0000256" key="4">
    <source>
        <dbReference type="ARBA" id="ARBA00022691"/>
    </source>
</evidence>
<evidence type="ECO:0000313" key="8">
    <source>
        <dbReference type="EMBL" id="MDK7187519.1"/>
    </source>
</evidence>
<feature type="domain" description="SAM-dependent MTase RsmB/NOP-type" evidence="7">
    <location>
        <begin position="19"/>
        <end position="302"/>
    </location>
</feature>
<dbReference type="GO" id="GO:0008173">
    <property type="term" value="F:RNA methyltransferase activity"/>
    <property type="evidence" value="ECO:0007669"/>
    <property type="project" value="InterPro"/>
</dbReference>
<feature type="active site" description="Nucleophile" evidence="6">
    <location>
        <position position="231"/>
    </location>
</feature>
<dbReference type="Pfam" id="PF17126">
    <property type="entry name" value="RsmF_methylt_CI"/>
    <property type="match status" value="1"/>
</dbReference>
<evidence type="ECO:0000256" key="3">
    <source>
        <dbReference type="ARBA" id="ARBA00022679"/>
    </source>
</evidence>
<dbReference type="EMBL" id="JASOOE010000010">
    <property type="protein sequence ID" value="MDK7187519.1"/>
    <property type="molecule type" value="Genomic_DNA"/>
</dbReference>
<dbReference type="InterPro" id="IPR031341">
    <property type="entry name" value="Methyltr_RsmF_N"/>
</dbReference>
<dbReference type="InterPro" id="IPR027391">
    <property type="entry name" value="Nol1_Nop2_Fmu_2"/>
</dbReference>
<feature type="binding site" evidence="6">
    <location>
        <position position="162"/>
    </location>
    <ligand>
        <name>S-adenosyl-L-methionine</name>
        <dbReference type="ChEBI" id="CHEBI:59789"/>
    </ligand>
</feature>
<keyword evidence="2 6" id="KW-0489">Methyltransferase</keyword>
<evidence type="ECO:0000259" key="7">
    <source>
        <dbReference type="PROSITE" id="PS51686"/>
    </source>
</evidence>
<dbReference type="Gene3D" id="2.30.130.60">
    <property type="match status" value="1"/>
</dbReference>
<gene>
    <name evidence="8" type="ORF">QP433_05955</name>
</gene>
<dbReference type="Gene3D" id="3.30.70.1170">
    <property type="entry name" value="Sun protein, domain 3"/>
    <property type="match status" value="1"/>
</dbReference>
<evidence type="ECO:0000256" key="2">
    <source>
        <dbReference type="ARBA" id="ARBA00022603"/>
    </source>
</evidence>
<dbReference type="GO" id="GO:0001510">
    <property type="term" value="P:RNA methylation"/>
    <property type="evidence" value="ECO:0007669"/>
    <property type="project" value="InterPro"/>
</dbReference>
<keyword evidence="3 6" id="KW-0808">Transferase</keyword>
<dbReference type="Proteomes" id="UP001229251">
    <property type="component" value="Unassembled WGS sequence"/>
</dbReference>